<feature type="chain" id="PRO_5011395273" evidence="2">
    <location>
        <begin position="27"/>
        <end position="94"/>
    </location>
</feature>
<evidence type="ECO:0000313" key="3">
    <source>
        <dbReference type="Proteomes" id="UP000095280"/>
    </source>
</evidence>
<accession>A0A1I8JGI6</accession>
<name>A0A1I8JGI6_9PLAT</name>
<evidence type="ECO:0000313" key="5">
    <source>
        <dbReference type="WBParaSite" id="maker-uti_cns_0015312-snap-gene-0.2-mRNA-1"/>
    </source>
</evidence>
<dbReference type="WBParaSite" id="maker-uti_cns_0002436-snap-gene-0.2-mRNA-1">
    <property type="protein sequence ID" value="maker-uti_cns_0002436-snap-gene-0.2-mRNA-1"/>
    <property type="gene ID" value="maker-uti_cns_0002436-snap-gene-0.2"/>
</dbReference>
<keyword evidence="2" id="KW-0732">Signal</keyword>
<organism evidence="3 6">
    <name type="scientific">Macrostomum lignano</name>
    <dbReference type="NCBI Taxonomy" id="282301"/>
    <lineage>
        <taxon>Eukaryota</taxon>
        <taxon>Metazoa</taxon>
        <taxon>Spiralia</taxon>
        <taxon>Lophotrochozoa</taxon>
        <taxon>Platyhelminthes</taxon>
        <taxon>Rhabditophora</taxon>
        <taxon>Macrostomorpha</taxon>
        <taxon>Macrostomida</taxon>
        <taxon>Macrostomidae</taxon>
        <taxon>Macrostomum</taxon>
    </lineage>
</organism>
<sequence length="94" mass="10497">MRIEMRGKASLLLLLTLALLSAEAAGRPSRMSAGGGAEDPLEEAGETWPVRAGKGRQRQLVSEAVKAALGHRFQRMRKWWPVKYWEIPAEQIEV</sequence>
<evidence type="ECO:0000313" key="4">
    <source>
        <dbReference type="WBParaSite" id="maker-uti_cns_0002436-snap-gene-0.2-mRNA-1"/>
    </source>
</evidence>
<protein>
    <submittedName>
        <fullName evidence="4 5">Pyroglutamylated RFamide peptide</fullName>
    </submittedName>
</protein>
<dbReference type="WBParaSite" id="maker-uti_cns_0047318-snap-gene-0.8-mRNA-1">
    <property type="protein sequence ID" value="maker-uti_cns_0047318-snap-gene-0.8-mRNA-1"/>
    <property type="gene ID" value="maker-uti_cns_0047318-snap-gene-0.8"/>
</dbReference>
<feature type="region of interest" description="Disordered" evidence="1">
    <location>
        <begin position="25"/>
        <end position="55"/>
    </location>
</feature>
<dbReference type="Proteomes" id="UP000095280">
    <property type="component" value="Unplaced"/>
</dbReference>
<proteinExistence type="predicted"/>
<feature type="signal peptide" evidence="2">
    <location>
        <begin position="1"/>
        <end position="26"/>
    </location>
</feature>
<evidence type="ECO:0000313" key="6">
    <source>
        <dbReference type="WBParaSite" id="maker-uti_cns_0047318-snap-gene-0.8-mRNA-1"/>
    </source>
</evidence>
<evidence type="ECO:0000256" key="2">
    <source>
        <dbReference type="SAM" id="SignalP"/>
    </source>
</evidence>
<keyword evidence="3" id="KW-1185">Reference proteome</keyword>
<reference evidence="4 5" key="1">
    <citation type="submission" date="2016-11" db="UniProtKB">
        <authorList>
            <consortium name="WormBaseParasite"/>
        </authorList>
    </citation>
    <scope>IDENTIFICATION</scope>
</reference>
<evidence type="ECO:0000256" key="1">
    <source>
        <dbReference type="SAM" id="MobiDB-lite"/>
    </source>
</evidence>
<dbReference type="WBParaSite" id="maker-uti_cns_0015312-snap-gene-0.2-mRNA-1">
    <property type="protein sequence ID" value="maker-uti_cns_0015312-snap-gene-0.2-mRNA-1"/>
    <property type="gene ID" value="maker-uti_cns_0015312-snap-gene-0.2"/>
</dbReference>
<dbReference type="AlphaFoldDB" id="A0A1I8JGI6"/>